<dbReference type="InParanoid" id="Q23AY9"/>
<protein>
    <submittedName>
        <fullName evidence="2">Uncharacterized protein</fullName>
    </submittedName>
</protein>
<gene>
    <name evidence="2" type="ORF">TTHERM_00653880</name>
</gene>
<keyword evidence="1" id="KW-0175">Coiled coil</keyword>
<name>Q23AY9_TETTS</name>
<feature type="coiled-coil region" evidence="1">
    <location>
        <begin position="231"/>
        <end position="327"/>
    </location>
</feature>
<dbReference type="Proteomes" id="UP000009168">
    <property type="component" value="Unassembled WGS sequence"/>
</dbReference>
<dbReference type="EMBL" id="GG662720">
    <property type="protein sequence ID" value="EAR93695.1"/>
    <property type="molecule type" value="Genomic_DNA"/>
</dbReference>
<evidence type="ECO:0000313" key="3">
    <source>
        <dbReference type="Proteomes" id="UP000009168"/>
    </source>
</evidence>
<dbReference type="AlphaFoldDB" id="Q23AY9"/>
<dbReference type="HOGENOM" id="CLU_661382_0_0_1"/>
<organism evidence="2 3">
    <name type="scientific">Tetrahymena thermophila (strain SB210)</name>
    <dbReference type="NCBI Taxonomy" id="312017"/>
    <lineage>
        <taxon>Eukaryota</taxon>
        <taxon>Sar</taxon>
        <taxon>Alveolata</taxon>
        <taxon>Ciliophora</taxon>
        <taxon>Intramacronucleata</taxon>
        <taxon>Oligohymenophorea</taxon>
        <taxon>Hymenostomatida</taxon>
        <taxon>Tetrahymenina</taxon>
        <taxon>Tetrahymenidae</taxon>
        <taxon>Tetrahymena</taxon>
    </lineage>
</organism>
<reference evidence="3" key="1">
    <citation type="journal article" date="2006" name="PLoS Biol.">
        <title>Macronuclear genome sequence of the ciliate Tetrahymena thermophila, a model eukaryote.</title>
        <authorList>
            <person name="Eisen J.A."/>
            <person name="Coyne R.S."/>
            <person name="Wu M."/>
            <person name="Wu D."/>
            <person name="Thiagarajan M."/>
            <person name="Wortman J.R."/>
            <person name="Badger J.H."/>
            <person name="Ren Q."/>
            <person name="Amedeo P."/>
            <person name="Jones K.M."/>
            <person name="Tallon L.J."/>
            <person name="Delcher A.L."/>
            <person name="Salzberg S.L."/>
            <person name="Silva J.C."/>
            <person name="Haas B.J."/>
            <person name="Majoros W.H."/>
            <person name="Farzad M."/>
            <person name="Carlton J.M."/>
            <person name="Smith R.K. Jr."/>
            <person name="Garg J."/>
            <person name="Pearlman R.E."/>
            <person name="Karrer K.M."/>
            <person name="Sun L."/>
            <person name="Manning G."/>
            <person name="Elde N.C."/>
            <person name="Turkewitz A.P."/>
            <person name="Asai D.J."/>
            <person name="Wilkes D.E."/>
            <person name="Wang Y."/>
            <person name="Cai H."/>
            <person name="Collins K."/>
            <person name="Stewart B.A."/>
            <person name="Lee S.R."/>
            <person name="Wilamowska K."/>
            <person name="Weinberg Z."/>
            <person name="Ruzzo W.L."/>
            <person name="Wloga D."/>
            <person name="Gaertig J."/>
            <person name="Frankel J."/>
            <person name="Tsao C.-C."/>
            <person name="Gorovsky M.A."/>
            <person name="Keeling P.J."/>
            <person name="Waller R.F."/>
            <person name="Patron N.J."/>
            <person name="Cherry J.M."/>
            <person name="Stover N.A."/>
            <person name="Krieger C.J."/>
            <person name="del Toro C."/>
            <person name="Ryder H.F."/>
            <person name="Williamson S.C."/>
            <person name="Barbeau R.A."/>
            <person name="Hamilton E.P."/>
            <person name="Orias E."/>
        </authorList>
    </citation>
    <scope>NUCLEOTIDE SEQUENCE [LARGE SCALE GENOMIC DNA]</scope>
    <source>
        <strain evidence="3">SB210</strain>
    </source>
</reference>
<accession>Q23AY9</accession>
<evidence type="ECO:0000256" key="1">
    <source>
        <dbReference type="SAM" id="Coils"/>
    </source>
</evidence>
<evidence type="ECO:0000313" key="2">
    <source>
        <dbReference type="EMBL" id="EAR93695.1"/>
    </source>
</evidence>
<keyword evidence="3" id="KW-1185">Reference proteome</keyword>
<dbReference type="KEGG" id="tet:TTHERM_00653880"/>
<dbReference type="RefSeq" id="XP_001013940.1">
    <property type="nucleotide sequence ID" value="XM_001013940.2"/>
</dbReference>
<proteinExistence type="predicted"/>
<dbReference type="GeneID" id="7825437"/>
<sequence>MITKDRYNFDQRFNQIAERVLSLNGVIPRQVQDNNTILKPSNFEQYQMMSDPDYELLKQANFMTDSMPNNQINSQANIFNVNNPISQPTVPQQQYQNPLSYSMNFNQNQANKYPNNVNQSYSTPQKQSFKKKENIREQISNLNKDQLDQYLKQNIMQMNRPDNILINDNIDPENDDQIQEVNNQQENIQPERQLKRNQSTSLQAGEMILQQQKMFEALQQQQFQFQQELMLRQQEMEYERRRRKLKKQQEKEMQQILEPLIKTQQQLMETLIQKIEQKQNNSQNFNQLKYQEDALAKELEYRKKIAQQQHEIQLKKLEQERIISQQNLQLQTMMMPNLLNLYSQTPFNQMNPMMNKSINPNLAAAPYNMQSPFAQLPQQGQQNNLPKFGDIPQKLFTNPKSNGDQLIEEFLRDMKK</sequence>